<feature type="compositionally biased region" description="Basic and acidic residues" evidence="1">
    <location>
        <begin position="1"/>
        <end position="10"/>
    </location>
</feature>
<feature type="region of interest" description="Disordered" evidence="1">
    <location>
        <begin position="71"/>
        <end position="109"/>
    </location>
</feature>
<feature type="compositionally biased region" description="Low complexity" evidence="1">
    <location>
        <begin position="11"/>
        <end position="24"/>
    </location>
</feature>
<dbReference type="PaxDb" id="65489-OBART05G07200.1"/>
<dbReference type="Proteomes" id="UP000026960">
    <property type="component" value="Chromosome 5"/>
</dbReference>
<feature type="region of interest" description="Disordered" evidence="1">
    <location>
        <begin position="1"/>
        <end position="27"/>
    </location>
</feature>
<dbReference type="Gramene" id="OBART05G07200.1">
    <property type="protein sequence ID" value="OBART05G07200.1"/>
    <property type="gene ID" value="OBART05G07200"/>
</dbReference>
<sequence>MELARRDPNSRRTSGGSRQGGQRRLGPEAVVLHALAVGGPRAIAVMSDYRKCRRAAASRLAGVVTKSAVKAVAEEDRREKKRSSPWSSAAAVSSYERAHRPLPLPWRRR</sequence>
<name>A0A0D3G4I0_9ORYZ</name>
<keyword evidence="3" id="KW-1185">Reference proteome</keyword>
<dbReference type="EnsemblPlants" id="OBART05G07200.1">
    <property type="protein sequence ID" value="OBART05G07200.1"/>
    <property type="gene ID" value="OBART05G07200"/>
</dbReference>
<accession>A0A0D3G4I0</accession>
<protein>
    <submittedName>
        <fullName evidence="2">Uncharacterized protein</fullName>
    </submittedName>
</protein>
<dbReference type="AlphaFoldDB" id="A0A0D3G4I0"/>
<feature type="compositionally biased region" description="Low complexity" evidence="1">
    <location>
        <begin position="84"/>
        <end position="94"/>
    </location>
</feature>
<organism evidence="2">
    <name type="scientific">Oryza barthii</name>
    <dbReference type="NCBI Taxonomy" id="65489"/>
    <lineage>
        <taxon>Eukaryota</taxon>
        <taxon>Viridiplantae</taxon>
        <taxon>Streptophyta</taxon>
        <taxon>Embryophyta</taxon>
        <taxon>Tracheophyta</taxon>
        <taxon>Spermatophyta</taxon>
        <taxon>Magnoliopsida</taxon>
        <taxon>Liliopsida</taxon>
        <taxon>Poales</taxon>
        <taxon>Poaceae</taxon>
        <taxon>BOP clade</taxon>
        <taxon>Oryzoideae</taxon>
        <taxon>Oryzeae</taxon>
        <taxon>Oryzinae</taxon>
        <taxon>Oryza</taxon>
    </lineage>
</organism>
<dbReference type="HOGENOM" id="CLU_2187977_0_0_1"/>
<proteinExistence type="predicted"/>
<reference evidence="2" key="2">
    <citation type="submission" date="2015-03" db="UniProtKB">
        <authorList>
            <consortium name="EnsemblPlants"/>
        </authorList>
    </citation>
    <scope>IDENTIFICATION</scope>
</reference>
<evidence type="ECO:0000313" key="3">
    <source>
        <dbReference type="Proteomes" id="UP000026960"/>
    </source>
</evidence>
<evidence type="ECO:0000313" key="2">
    <source>
        <dbReference type="EnsemblPlants" id="OBART05G07200.1"/>
    </source>
</evidence>
<reference evidence="2" key="1">
    <citation type="journal article" date="2009" name="Rice">
        <title>De Novo Next Generation Sequencing of Plant Genomes.</title>
        <authorList>
            <person name="Rounsley S."/>
            <person name="Marri P.R."/>
            <person name="Yu Y."/>
            <person name="He R."/>
            <person name="Sisneros N."/>
            <person name="Goicoechea J.L."/>
            <person name="Lee S.J."/>
            <person name="Angelova A."/>
            <person name="Kudrna D."/>
            <person name="Luo M."/>
            <person name="Affourtit J."/>
            <person name="Desany B."/>
            <person name="Knight J."/>
            <person name="Niazi F."/>
            <person name="Egholm M."/>
            <person name="Wing R.A."/>
        </authorList>
    </citation>
    <scope>NUCLEOTIDE SEQUENCE [LARGE SCALE GENOMIC DNA]</scope>
    <source>
        <strain evidence="2">cv. IRGC 105608</strain>
    </source>
</reference>
<evidence type="ECO:0000256" key="1">
    <source>
        <dbReference type="SAM" id="MobiDB-lite"/>
    </source>
</evidence>